<dbReference type="AlphaFoldDB" id="A0A7S4ZUT6"/>
<reference evidence="1" key="1">
    <citation type="submission" date="2018-12" db="EMBL/GenBank/DDBJ databases">
        <title>Three Rhizobium rhizogenes strains isolated from the same crown gall tumor carry diverse plasmids.</title>
        <authorList>
            <person name="Pulawska J."/>
            <person name="Kuzmanovic N."/>
        </authorList>
    </citation>
    <scope>NUCLEOTIDE SEQUENCE</scope>
    <source>
        <strain evidence="1">Colt5.8</strain>
        <plasmid evidence="1">pColt5.8d</plasmid>
    </source>
</reference>
<gene>
    <name evidence="1" type="ORF">pC5.8d_760</name>
</gene>
<keyword evidence="1" id="KW-0614">Plasmid</keyword>
<proteinExistence type="predicted"/>
<geneLocation type="plasmid" evidence="1">
    <name>pColt5.8d</name>
</geneLocation>
<sequence length="56" mass="6192">MLCGDICIGFPIEQDFEFQNITITDANSGADVTTAAVDITIRPIFVRFIPFRSTIP</sequence>
<accession>A0A7S4ZUT6</accession>
<name>A0A7S4ZUT6_RHIRH</name>
<evidence type="ECO:0000313" key="1">
    <source>
        <dbReference type="EMBL" id="QCL10063.1"/>
    </source>
</evidence>
<protein>
    <submittedName>
        <fullName evidence="1">Uncharacterized protein</fullName>
    </submittedName>
</protein>
<dbReference type="EMBL" id="MK318974">
    <property type="protein sequence ID" value="QCL10063.1"/>
    <property type="molecule type" value="Genomic_DNA"/>
</dbReference>
<organism evidence="1">
    <name type="scientific">Rhizobium rhizogenes</name>
    <name type="common">Agrobacterium rhizogenes</name>
    <dbReference type="NCBI Taxonomy" id="359"/>
    <lineage>
        <taxon>Bacteria</taxon>
        <taxon>Pseudomonadati</taxon>
        <taxon>Pseudomonadota</taxon>
        <taxon>Alphaproteobacteria</taxon>
        <taxon>Hyphomicrobiales</taxon>
        <taxon>Rhizobiaceae</taxon>
        <taxon>Rhizobium/Agrobacterium group</taxon>
        <taxon>Rhizobium</taxon>
    </lineage>
</organism>